<accession>A0A5C8NRP1</accession>
<comment type="caution">
    <text evidence="1">The sequence shown here is derived from an EMBL/GenBank/DDBJ whole genome shotgun (WGS) entry which is preliminary data.</text>
</comment>
<dbReference type="EMBL" id="VDUY01000007">
    <property type="protein sequence ID" value="TXL63787.1"/>
    <property type="molecule type" value="Genomic_DNA"/>
</dbReference>
<organism evidence="1 2">
    <name type="scientific">Zeimonas arvi</name>
    <dbReference type="NCBI Taxonomy" id="2498847"/>
    <lineage>
        <taxon>Bacteria</taxon>
        <taxon>Pseudomonadati</taxon>
        <taxon>Pseudomonadota</taxon>
        <taxon>Betaproteobacteria</taxon>
        <taxon>Burkholderiales</taxon>
        <taxon>Burkholderiaceae</taxon>
        <taxon>Zeimonas</taxon>
    </lineage>
</organism>
<evidence type="ECO:0000313" key="2">
    <source>
        <dbReference type="Proteomes" id="UP000321548"/>
    </source>
</evidence>
<proteinExistence type="predicted"/>
<evidence type="ECO:0000313" key="1">
    <source>
        <dbReference type="EMBL" id="TXL63787.1"/>
    </source>
</evidence>
<name>A0A5C8NRP1_9BURK</name>
<dbReference type="AlphaFoldDB" id="A0A5C8NRP1"/>
<gene>
    <name evidence="1" type="ORF">FHP08_15920</name>
</gene>
<reference evidence="1 2" key="1">
    <citation type="submission" date="2019-06" db="EMBL/GenBank/DDBJ databases">
        <title>Quisquiliibacterium sp. nov., isolated from a maize field.</title>
        <authorList>
            <person name="Lin S.-Y."/>
            <person name="Tsai C.-F."/>
            <person name="Young C.-C."/>
        </authorList>
    </citation>
    <scope>NUCLEOTIDE SEQUENCE [LARGE SCALE GENOMIC DNA]</scope>
    <source>
        <strain evidence="1 2">CC-CFT501</strain>
    </source>
</reference>
<keyword evidence="2" id="KW-1185">Reference proteome</keyword>
<dbReference type="RefSeq" id="WP_147705481.1">
    <property type="nucleotide sequence ID" value="NZ_VDUY01000007.1"/>
</dbReference>
<protein>
    <submittedName>
        <fullName evidence="1">Uncharacterized protein</fullName>
    </submittedName>
</protein>
<sequence length="90" mass="9797">MSELWLHDVGDDVTREEIQKGCAAAKALIESRGITVDQAYAAVMKRSNRESFDRNAAKAWDDAEDAALGAIFGDIDDWPDDAVLGLADEV</sequence>
<dbReference type="Proteomes" id="UP000321548">
    <property type="component" value="Unassembled WGS sequence"/>
</dbReference>